<organism evidence="4 5">
    <name type="scientific">Diabrotica balteata</name>
    <name type="common">Banded cucumber beetle</name>
    <dbReference type="NCBI Taxonomy" id="107213"/>
    <lineage>
        <taxon>Eukaryota</taxon>
        <taxon>Metazoa</taxon>
        <taxon>Ecdysozoa</taxon>
        <taxon>Arthropoda</taxon>
        <taxon>Hexapoda</taxon>
        <taxon>Insecta</taxon>
        <taxon>Pterygota</taxon>
        <taxon>Neoptera</taxon>
        <taxon>Endopterygota</taxon>
        <taxon>Coleoptera</taxon>
        <taxon>Polyphaga</taxon>
        <taxon>Cucujiformia</taxon>
        <taxon>Chrysomeloidea</taxon>
        <taxon>Chrysomelidae</taxon>
        <taxon>Galerucinae</taxon>
        <taxon>Diabroticina</taxon>
        <taxon>Diabroticites</taxon>
        <taxon>Diabrotica</taxon>
    </lineage>
</organism>
<sequence>MPCIDQKPPGFELTRNTWTTLNRIRTSSGRCADSLYRWGKALTPKCDCSAQRQTVRHIVEECPRRRFPGVFDEFLNASENVLHYINNTLDVSFECISLCFHPFGVALAVGSTEGHLLIINSETGIVVNTIRVCGSPLNCVGYNPTGDLIAIASQNGSIYLFRVSRDGYSYKKSNKIRGAQPLMQLDWSSDSNFLQTVTADYDLSFWDVKTLSPEKSPIAVKDVKWFTHNSTVGFLTAGIWNNRFYPMTSIISTASRSAAHDLLITGDTDGYLRLFRYPCISPKGEYNEEKVYSGTVACARFLFNDRNVVTVGGTDASLMLWQLVEE</sequence>
<feature type="domain" description="EML-like second beta-propeller" evidence="3">
    <location>
        <begin position="85"/>
        <end position="323"/>
    </location>
</feature>
<keyword evidence="2" id="KW-0677">Repeat</keyword>
<dbReference type="Gene3D" id="2.130.10.10">
    <property type="entry name" value="YVTN repeat-like/Quinoprotein amine dehydrogenase"/>
    <property type="match status" value="1"/>
</dbReference>
<protein>
    <recommendedName>
        <fullName evidence="3">EML-like second beta-propeller domain-containing protein</fullName>
    </recommendedName>
</protein>
<dbReference type="FunFam" id="2.130.10.10:FF:000591">
    <property type="entry name" value="Echinoderm microtubule-associated protein-like CG42247"/>
    <property type="match status" value="1"/>
</dbReference>
<evidence type="ECO:0000313" key="4">
    <source>
        <dbReference type="EMBL" id="CAH1260478.1"/>
    </source>
</evidence>
<dbReference type="InterPro" id="IPR055442">
    <property type="entry name" value="Beta-prop_EML-like_2nd"/>
</dbReference>
<dbReference type="AlphaFoldDB" id="A0A9P0DS40"/>
<keyword evidence="1" id="KW-0853">WD repeat</keyword>
<gene>
    <name evidence="4" type="ORF">DIABBA_LOCUS3590</name>
</gene>
<accession>A0A9P0DS40</accession>
<dbReference type="SUPFAM" id="SSF50978">
    <property type="entry name" value="WD40 repeat-like"/>
    <property type="match status" value="1"/>
</dbReference>
<dbReference type="SMART" id="SM00320">
    <property type="entry name" value="WD40"/>
    <property type="match status" value="5"/>
</dbReference>
<dbReference type="GO" id="GO:0008017">
    <property type="term" value="F:microtubule binding"/>
    <property type="evidence" value="ECO:0007669"/>
    <property type="project" value="TreeGrafter"/>
</dbReference>
<dbReference type="InterPro" id="IPR015943">
    <property type="entry name" value="WD40/YVTN_repeat-like_dom_sf"/>
</dbReference>
<evidence type="ECO:0000256" key="2">
    <source>
        <dbReference type="ARBA" id="ARBA00022737"/>
    </source>
</evidence>
<dbReference type="InterPro" id="IPR050630">
    <property type="entry name" value="WD_repeat_EMAP"/>
</dbReference>
<dbReference type="Pfam" id="PF23414">
    <property type="entry name" value="Beta-prop_EML_2"/>
    <property type="match status" value="1"/>
</dbReference>
<dbReference type="InterPro" id="IPR001680">
    <property type="entry name" value="WD40_rpt"/>
</dbReference>
<dbReference type="EMBL" id="OU898277">
    <property type="protein sequence ID" value="CAH1260478.1"/>
    <property type="molecule type" value="Genomic_DNA"/>
</dbReference>
<dbReference type="Proteomes" id="UP001153709">
    <property type="component" value="Chromosome 2"/>
</dbReference>
<evidence type="ECO:0000313" key="5">
    <source>
        <dbReference type="Proteomes" id="UP001153709"/>
    </source>
</evidence>
<dbReference type="InterPro" id="IPR036322">
    <property type="entry name" value="WD40_repeat_dom_sf"/>
</dbReference>
<evidence type="ECO:0000259" key="3">
    <source>
        <dbReference type="Pfam" id="PF23414"/>
    </source>
</evidence>
<name>A0A9P0DS40_DIABA</name>
<keyword evidence="5" id="KW-1185">Reference proteome</keyword>
<dbReference type="PANTHER" id="PTHR13720">
    <property type="entry name" value="WD-40 REPEAT PROTEIN"/>
    <property type="match status" value="1"/>
</dbReference>
<evidence type="ECO:0000256" key="1">
    <source>
        <dbReference type="ARBA" id="ARBA00022574"/>
    </source>
</evidence>
<dbReference type="OrthoDB" id="47802at2759"/>
<dbReference type="GO" id="GO:0072686">
    <property type="term" value="C:mitotic spindle"/>
    <property type="evidence" value="ECO:0007669"/>
    <property type="project" value="TreeGrafter"/>
</dbReference>
<dbReference type="PANTHER" id="PTHR13720:SF55">
    <property type="entry name" value="ECHINODERM MICROTUBULE-ASSOCIATED PROTEIN-LIKE CG42247"/>
    <property type="match status" value="1"/>
</dbReference>
<reference evidence="4" key="1">
    <citation type="submission" date="2022-01" db="EMBL/GenBank/DDBJ databases">
        <authorList>
            <person name="King R."/>
        </authorList>
    </citation>
    <scope>NUCLEOTIDE SEQUENCE</scope>
</reference>
<dbReference type="GO" id="GO:0000226">
    <property type="term" value="P:microtubule cytoskeleton organization"/>
    <property type="evidence" value="ECO:0007669"/>
    <property type="project" value="TreeGrafter"/>
</dbReference>
<proteinExistence type="predicted"/>